<protein>
    <recommendedName>
        <fullName evidence="7">Type II secretion system protein GspF domain-containing protein</fullName>
    </recommendedName>
</protein>
<feature type="transmembrane region" description="Helical" evidence="6">
    <location>
        <begin position="207"/>
        <end position="231"/>
    </location>
</feature>
<comment type="subcellular location">
    <subcellularLocation>
        <location evidence="1">Cell membrane</location>
        <topology evidence="1">Multi-pass membrane protein</topology>
    </subcellularLocation>
</comment>
<evidence type="ECO:0000256" key="5">
    <source>
        <dbReference type="ARBA" id="ARBA00023136"/>
    </source>
</evidence>
<dbReference type="InterPro" id="IPR018076">
    <property type="entry name" value="T2SS_GspF_dom"/>
</dbReference>
<feature type="domain" description="Type II secretion system protein GspF" evidence="7">
    <location>
        <begin position="97"/>
        <end position="222"/>
    </location>
</feature>
<sequence>MRVTNARALIEAVLTFTLGFSLPSIVLPYVLLLLGYGELKLLIEFSYVGSIPSILIEGLYSYVFIGSLIASSSGAIYMLLRHNVRTSKDFKKELLEFLSLTIAHVSSGSTLFEALKRVTPEVREPTLKNYLGLFSGMVSLGEDPEDILNKPALRKAPNEVRLVLAALSVAFKSGGAYMDVLKQTNEYLTQLLRLDMLRRSRLSEYKLVVTLSIIAYALSAVVTVGLLTSMLTSSNVLVGGGELVNVNVVKSAYYVSSIALASIASIIVSKVIEDNLLKTFKYIALLSSLVTAIYVVSELITL</sequence>
<keyword evidence="5 6" id="KW-0472">Membrane</keyword>
<gene>
    <name evidence="8" type="ORF">B7O98_05170</name>
</gene>
<accession>A0A2R7Y5M5</accession>
<feature type="transmembrane region" description="Helical" evidence="6">
    <location>
        <begin position="279"/>
        <end position="297"/>
    </location>
</feature>
<dbReference type="Pfam" id="PF00482">
    <property type="entry name" value="T2SSF"/>
    <property type="match status" value="1"/>
</dbReference>
<dbReference type="GO" id="GO:0005886">
    <property type="term" value="C:plasma membrane"/>
    <property type="evidence" value="ECO:0007669"/>
    <property type="project" value="UniProtKB-SubCell"/>
</dbReference>
<comment type="caution">
    <text evidence="8">The sequence shown here is derived from an EMBL/GenBank/DDBJ whole genome shotgun (WGS) entry which is preliminary data.</text>
</comment>
<evidence type="ECO:0000313" key="8">
    <source>
        <dbReference type="EMBL" id="PUA32828.1"/>
    </source>
</evidence>
<evidence type="ECO:0000256" key="4">
    <source>
        <dbReference type="ARBA" id="ARBA00022989"/>
    </source>
</evidence>
<dbReference type="Proteomes" id="UP000244093">
    <property type="component" value="Unassembled WGS sequence"/>
</dbReference>
<evidence type="ECO:0000259" key="7">
    <source>
        <dbReference type="Pfam" id="PF00482"/>
    </source>
</evidence>
<dbReference type="PANTHER" id="PTHR35402">
    <property type="entry name" value="INTEGRAL MEMBRANE PROTEIN-RELATED"/>
    <property type="match status" value="1"/>
</dbReference>
<evidence type="ECO:0000256" key="3">
    <source>
        <dbReference type="ARBA" id="ARBA00022692"/>
    </source>
</evidence>
<dbReference type="InterPro" id="IPR056569">
    <property type="entry name" value="ArlJ-like"/>
</dbReference>
<name>A0A2R7Y5M5_9CREN</name>
<proteinExistence type="predicted"/>
<dbReference type="AlphaFoldDB" id="A0A2R7Y5M5"/>
<feature type="transmembrane region" description="Helical" evidence="6">
    <location>
        <begin position="12"/>
        <end position="39"/>
    </location>
</feature>
<evidence type="ECO:0000256" key="1">
    <source>
        <dbReference type="ARBA" id="ARBA00004651"/>
    </source>
</evidence>
<reference evidence="8 9" key="1">
    <citation type="journal article" date="2018" name="Syst. Appl. Microbiol.">
        <title>A new symbiotic nanoarchaeote (Candidatus Nanoclepta minutus) and its host (Zestosphaera tikiterensis gen. nov., sp. nov.) from a New Zealand hot spring.</title>
        <authorList>
            <person name="St John E."/>
            <person name="Liu Y."/>
            <person name="Podar M."/>
            <person name="Stott M.B."/>
            <person name="Meneghin J."/>
            <person name="Chen Z."/>
            <person name="Lagutin K."/>
            <person name="Mitchell K."/>
            <person name="Reysenbach A.L."/>
        </authorList>
    </citation>
    <scope>NUCLEOTIDE SEQUENCE [LARGE SCALE GENOMIC DNA]</scope>
    <source>
        <strain evidence="8">NZ3</strain>
    </source>
</reference>
<dbReference type="EMBL" id="NBVN01000003">
    <property type="protein sequence ID" value="PUA32828.1"/>
    <property type="molecule type" value="Genomic_DNA"/>
</dbReference>
<feature type="transmembrane region" description="Helical" evidence="6">
    <location>
        <begin position="251"/>
        <end position="272"/>
    </location>
</feature>
<keyword evidence="4 6" id="KW-1133">Transmembrane helix</keyword>
<dbReference type="PANTHER" id="PTHR35402:SF1">
    <property type="entry name" value="TYPE II SECRETION SYSTEM PROTEIN GSPF DOMAIN-CONTAINING PROTEIN"/>
    <property type="match status" value="1"/>
</dbReference>
<organism evidence="8 9">
    <name type="scientific">Zestosphaera tikiterensis</name>
    <dbReference type="NCBI Taxonomy" id="1973259"/>
    <lineage>
        <taxon>Archaea</taxon>
        <taxon>Thermoproteota</taxon>
        <taxon>Thermoprotei</taxon>
        <taxon>Desulfurococcales</taxon>
        <taxon>Desulfurococcaceae</taxon>
        <taxon>Zestosphaera</taxon>
    </lineage>
</organism>
<keyword evidence="2" id="KW-1003">Cell membrane</keyword>
<feature type="transmembrane region" description="Helical" evidence="6">
    <location>
        <begin position="59"/>
        <end position="80"/>
    </location>
</feature>
<evidence type="ECO:0000256" key="6">
    <source>
        <dbReference type="SAM" id="Phobius"/>
    </source>
</evidence>
<evidence type="ECO:0000313" key="9">
    <source>
        <dbReference type="Proteomes" id="UP000244093"/>
    </source>
</evidence>
<evidence type="ECO:0000256" key="2">
    <source>
        <dbReference type="ARBA" id="ARBA00022475"/>
    </source>
</evidence>
<keyword evidence="3 6" id="KW-0812">Transmembrane</keyword>